<sequence>MQIVEGGRKNETELERKREDEERNEDTFGKTDCRTQRERAMRKLENNPENGNYIPTCTGENDM</sequence>
<dbReference type="WBParaSite" id="GPUH_0000620101-mRNA-1">
    <property type="protein sequence ID" value="GPUH_0000620101-mRNA-1"/>
    <property type="gene ID" value="GPUH_0000620101"/>
</dbReference>
<organism evidence="4">
    <name type="scientific">Gongylonema pulchrum</name>
    <dbReference type="NCBI Taxonomy" id="637853"/>
    <lineage>
        <taxon>Eukaryota</taxon>
        <taxon>Metazoa</taxon>
        <taxon>Ecdysozoa</taxon>
        <taxon>Nematoda</taxon>
        <taxon>Chromadorea</taxon>
        <taxon>Rhabditida</taxon>
        <taxon>Spirurina</taxon>
        <taxon>Spiruromorpha</taxon>
        <taxon>Spiruroidea</taxon>
        <taxon>Gongylonematidae</taxon>
        <taxon>Gongylonema</taxon>
    </lineage>
</organism>
<dbReference type="Proteomes" id="UP000271098">
    <property type="component" value="Unassembled WGS sequence"/>
</dbReference>
<evidence type="ECO:0000313" key="2">
    <source>
        <dbReference type="EMBL" id="VDK53782.1"/>
    </source>
</evidence>
<reference evidence="4" key="1">
    <citation type="submission" date="2016-06" db="UniProtKB">
        <authorList>
            <consortium name="WormBaseParasite"/>
        </authorList>
    </citation>
    <scope>IDENTIFICATION</scope>
</reference>
<protein>
    <submittedName>
        <fullName evidence="2 4">Uncharacterized protein</fullName>
    </submittedName>
</protein>
<dbReference type="AlphaFoldDB" id="A0A183DBV2"/>
<feature type="compositionally biased region" description="Basic and acidic residues" evidence="1">
    <location>
        <begin position="1"/>
        <end position="46"/>
    </location>
</feature>
<evidence type="ECO:0000256" key="1">
    <source>
        <dbReference type="SAM" id="MobiDB-lite"/>
    </source>
</evidence>
<dbReference type="EMBL" id="UYRT01014178">
    <property type="protein sequence ID" value="VDK53782.1"/>
    <property type="molecule type" value="Genomic_DNA"/>
</dbReference>
<evidence type="ECO:0000313" key="4">
    <source>
        <dbReference type="WBParaSite" id="GPUH_0000620101-mRNA-1"/>
    </source>
</evidence>
<feature type="compositionally biased region" description="Polar residues" evidence="1">
    <location>
        <begin position="47"/>
        <end position="63"/>
    </location>
</feature>
<accession>A0A183DBV2</accession>
<keyword evidence="3" id="KW-1185">Reference proteome</keyword>
<gene>
    <name evidence="2" type="ORF">GPUH_LOCUS6195</name>
</gene>
<feature type="region of interest" description="Disordered" evidence="1">
    <location>
        <begin position="1"/>
        <end position="63"/>
    </location>
</feature>
<evidence type="ECO:0000313" key="3">
    <source>
        <dbReference type="Proteomes" id="UP000271098"/>
    </source>
</evidence>
<reference evidence="2 3" key="2">
    <citation type="submission" date="2018-11" db="EMBL/GenBank/DDBJ databases">
        <authorList>
            <consortium name="Pathogen Informatics"/>
        </authorList>
    </citation>
    <scope>NUCLEOTIDE SEQUENCE [LARGE SCALE GENOMIC DNA]</scope>
</reference>
<name>A0A183DBV2_9BILA</name>
<proteinExistence type="predicted"/>